<evidence type="ECO:0000256" key="1">
    <source>
        <dbReference type="SAM" id="MobiDB-lite"/>
    </source>
</evidence>
<sequence length="205" mass="22265">MRDKLFKDCPVCGAIGSIEHRISQSLKISTSKTGPFTVRGLSGQYCKVCGEGFLDIKSMKILKSSRARKIAEADSLITPAAKILSVESIAQKTGIKKQNLFTMIHEGALPYVVDGEGKERATSETLKAAILYKKKRMVKVEPNIGKKIKVGVLKANSGKALLKEPSGNFRVFSASNFARSSENQDRIGSSKKKTVNSKKSGSVKK</sequence>
<dbReference type="NCBIfam" id="TIGR03831">
    <property type="entry name" value="YgiT_finger"/>
    <property type="match status" value="1"/>
</dbReference>
<dbReference type="OrthoDB" id="335296at2"/>
<dbReference type="AlphaFoldDB" id="A0A4R9J7W6"/>
<feature type="compositionally biased region" description="Basic residues" evidence="1">
    <location>
        <begin position="189"/>
        <end position="205"/>
    </location>
</feature>
<dbReference type="Gene3D" id="3.10.20.860">
    <property type="match status" value="1"/>
</dbReference>
<feature type="region of interest" description="Disordered" evidence="1">
    <location>
        <begin position="181"/>
        <end position="205"/>
    </location>
</feature>
<evidence type="ECO:0000313" key="3">
    <source>
        <dbReference type="Proteomes" id="UP000297871"/>
    </source>
</evidence>
<evidence type="ECO:0000313" key="2">
    <source>
        <dbReference type="EMBL" id="TGL33942.1"/>
    </source>
</evidence>
<proteinExistence type="predicted"/>
<reference evidence="2" key="1">
    <citation type="journal article" date="2019" name="PLoS Negl. Trop. Dis.">
        <title>Revisiting the worldwide diversity of Leptospira species in the environment.</title>
        <authorList>
            <person name="Vincent A.T."/>
            <person name="Schiettekatte O."/>
            <person name="Bourhy P."/>
            <person name="Veyrier F.J."/>
            <person name="Picardeau M."/>
        </authorList>
    </citation>
    <scope>NUCLEOTIDE SEQUENCE [LARGE SCALE GENOMIC DNA]</scope>
    <source>
        <strain evidence="2">201800265</strain>
    </source>
</reference>
<dbReference type="InterPro" id="IPR022453">
    <property type="entry name" value="Znf_MqsA-type"/>
</dbReference>
<dbReference type="EMBL" id="RQFY01000004">
    <property type="protein sequence ID" value="TGL33942.1"/>
    <property type="molecule type" value="Genomic_DNA"/>
</dbReference>
<accession>A0A4R9J7W6</accession>
<gene>
    <name evidence="2" type="ORF">EHQ52_05270</name>
</gene>
<comment type="caution">
    <text evidence="2">The sequence shown here is derived from an EMBL/GenBank/DDBJ whole genome shotgun (WGS) entry which is preliminary data.</text>
</comment>
<protein>
    <submittedName>
        <fullName evidence="2">YgiT-type zinc finger protein</fullName>
    </submittedName>
</protein>
<dbReference type="Proteomes" id="UP000297871">
    <property type="component" value="Unassembled WGS sequence"/>
</dbReference>
<organism evidence="2 3">
    <name type="scientific">Leptospira koniambonensis</name>
    <dbReference type="NCBI Taxonomy" id="2484950"/>
    <lineage>
        <taxon>Bacteria</taxon>
        <taxon>Pseudomonadati</taxon>
        <taxon>Spirochaetota</taxon>
        <taxon>Spirochaetia</taxon>
        <taxon>Leptospirales</taxon>
        <taxon>Leptospiraceae</taxon>
        <taxon>Leptospira</taxon>
    </lineage>
</organism>
<name>A0A4R9J7W6_9LEPT</name>
<keyword evidence="3" id="KW-1185">Reference proteome</keyword>